<evidence type="ECO:0000256" key="2">
    <source>
        <dbReference type="ARBA" id="ARBA00005684"/>
    </source>
</evidence>
<dbReference type="NCBIfam" id="NF011080">
    <property type="entry name" value="PRK14508.1-3"/>
    <property type="match status" value="1"/>
</dbReference>
<dbReference type="Pfam" id="PF02446">
    <property type="entry name" value="Glyco_hydro_77"/>
    <property type="match status" value="1"/>
</dbReference>
<dbReference type="SUPFAM" id="SSF51445">
    <property type="entry name" value="(Trans)glycosidases"/>
    <property type="match status" value="1"/>
</dbReference>
<dbReference type="PANTHER" id="PTHR32438">
    <property type="entry name" value="4-ALPHA-GLUCANOTRANSFERASE DPE1, CHLOROPLASTIC/AMYLOPLASTIC"/>
    <property type="match status" value="1"/>
</dbReference>
<evidence type="ECO:0000256" key="7">
    <source>
        <dbReference type="ARBA" id="ARBA00023277"/>
    </source>
</evidence>
<dbReference type="NCBIfam" id="TIGR00217">
    <property type="entry name" value="malQ"/>
    <property type="match status" value="1"/>
</dbReference>
<dbReference type="PANTHER" id="PTHR32438:SF5">
    <property type="entry name" value="4-ALPHA-GLUCANOTRANSFERASE DPE1, CHLOROPLASTIC_AMYLOPLASTIC"/>
    <property type="match status" value="1"/>
</dbReference>
<dbReference type="EC" id="2.4.1.25" evidence="3 10"/>
<comment type="catalytic activity">
    <reaction evidence="1 10">
        <text>Transfers a segment of a (1-&gt;4)-alpha-D-glucan to a new position in an acceptor, which may be glucose or a (1-&gt;4)-alpha-D-glucan.</text>
        <dbReference type="EC" id="2.4.1.25"/>
    </reaction>
</comment>
<keyword evidence="5 10" id="KW-0328">Glycosyltransferase</keyword>
<evidence type="ECO:0000256" key="4">
    <source>
        <dbReference type="ARBA" id="ARBA00020295"/>
    </source>
</evidence>
<gene>
    <name evidence="11" type="primary">malQ_1</name>
    <name evidence="11" type="ORF">ERS852476_01523</name>
</gene>
<evidence type="ECO:0000313" key="11">
    <source>
        <dbReference type="EMBL" id="CUN96197.1"/>
    </source>
</evidence>
<proteinExistence type="inferred from homology"/>
<dbReference type="InterPro" id="IPR017853">
    <property type="entry name" value="GH"/>
</dbReference>
<evidence type="ECO:0000256" key="1">
    <source>
        <dbReference type="ARBA" id="ARBA00000439"/>
    </source>
</evidence>
<name>A0A174B5W6_9FIRM</name>
<reference evidence="11 12" key="1">
    <citation type="submission" date="2015-09" db="EMBL/GenBank/DDBJ databases">
        <authorList>
            <consortium name="Pathogen Informatics"/>
        </authorList>
    </citation>
    <scope>NUCLEOTIDE SEQUENCE [LARGE SCALE GENOMIC DNA]</scope>
    <source>
        <strain evidence="11 12">2789STDY5834861</strain>
    </source>
</reference>
<dbReference type="EMBL" id="CYZP01000011">
    <property type="protein sequence ID" value="CUN96197.1"/>
    <property type="molecule type" value="Genomic_DNA"/>
</dbReference>
<dbReference type="Gene3D" id="3.20.20.80">
    <property type="entry name" value="Glycosidases"/>
    <property type="match status" value="1"/>
</dbReference>
<accession>A0A174B5W6</accession>
<evidence type="ECO:0000256" key="6">
    <source>
        <dbReference type="ARBA" id="ARBA00022679"/>
    </source>
</evidence>
<protein>
    <recommendedName>
        <fullName evidence="4 10">4-alpha-glucanotransferase</fullName>
        <ecNumber evidence="3 10">2.4.1.25</ecNumber>
    </recommendedName>
    <alternativeName>
        <fullName evidence="8 10">Amylomaltase</fullName>
    </alternativeName>
    <alternativeName>
        <fullName evidence="9 10">Disproportionating enzyme</fullName>
    </alternativeName>
</protein>
<evidence type="ECO:0000256" key="3">
    <source>
        <dbReference type="ARBA" id="ARBA00012560"/>
    </source>
</evidence>
<evidence type="ECO:0000313" key="12">
    <source>
        <dbReference type="Proteomes" id="UP000095645"/>
    </source>
</evidence>
<comment type="similarity">
    <text evidence="2 10">Belongs to the disproportionating enzyme family.</text>
</comment>
<organism evidence="11 12">
    <name type="scientific">Blautia obeum</name>
    <dbReference type="NCBI Taxonomy" id="40520"/>
    <lineage>
        <taxon>Bacteria</taxon>
        <taxon>Bacillati</taxon>
        <taxon>Bacillota</taxon>
        <taxon>Clostridia</taxon>
        <taxon>Lachnospirales</taxon>
        <taxon>Lachnospiraceae</taxon>
        <taxon>Blautia</taxon>
    </lineage>
</organism>
<keyword evidence="6 10" id="KW-0808">Transferase</keyword>
<evidence type="ECO:0000256" key="10">
    <source>
        <dbReference type="RuleBase" id="RU361207"/>
    </source>
</evidence>
<keyword evidence="7 10" id="KW-0119">Carbohydrate metabolism</keyword>
<dbReference type="AlphaFoldDB" id="A0A174B5W6"/>
<dbReference type="GO" id="GO:0005975">
    <property type="term" value="P:carbohydrate metabolic process"/>
    <property type="evidence" value="ECO:0007669"/>
    <property type="project" value="InterPro"/>
</dbReference>
<dbReference type="NCBIfam" id="NF011079">
    <property type="entry name" value="PRK14508.1-2"/>
    <property type="match status" value="1"/>
</dbReference>
<dbReference type="RefSeq" id="WP_055057892.1">
    <property type="nucleotide sequence ID" value="NZ_CYZP01000011.1"/>
</dbReference>
<sequence length="490" mass="56771">MRKAGVLMPVSALPSRIGAGELGESAFQFIELLKENHVKIWQILPLNPVGYGNSPYQPYSSCAGDELYISLDALAEEGLLKEHPKEFQERATRVDYEAVRQYREPFLRTAFDVFTEKKGQEETAYKEFASQEWVYEYGVFRALKKANNGECWNDWPEEYRTWPENRQKLPAEVETEAQYQMFLQYIFYTQWMKVKKAANDAGIQIMGDVPFYVGQDSVDVWGGKDNFLLDTDGRPIFIAGVPPDYFSATGQRWGNPIYDWEHMKEQDYRFWVDRIGYSNKLFDIIRIDHFRAFDTYWKIPADCPTAIDGEWIEAPGYEVIDTLQKEIPGLDLVAEDLGLLRPEVLMLKDHYHLKGMKILIFSIETGGKYARDTFHDVENMIFYTGTHDNDTIMQWYENMSAAARRKIRRMLKKAGASQGSVKDRFLQYTMQNQAEYAIIPLADILGLGKEGHINTPGTIGSPNWEWHLPDFIQAKKELQKFGRLIVDTKR</sequence>
<dbReference type="InterPro" id="IPR003385">
    <property type="entry name" value="Glyco_hydro_77"/>
</dbReference>
<evidence type="ECO:0000256" key="5">
    <source>
        <dbReference type="ARBA" id="ARBA00022676"/>
    </source>
</evidence>
<evidence type="ECO:0000256" key="9">
    <source>
        <dbReference type="ARBA" id="ARBA00031501"/>
    </source>
</evidence>
<dbReference type="Proteomes" id="UP000095645">
    <property type="component" value="Unassembled WGS sequence"/>
</dbReference>
<dbReference type="GO" id="GO:0004134">
    <property type="term" value="F:4-alpha-glucanotransferase activity"/>
    <property type="evidence" value="ECO:0007669"/>
    <property type="project" value="UniProtKB-EC"/>
</dbReference>
<evidence type="ECO:0000256" key="8">
    <source>
        <dbReference type="ARBA" id="ARBA00031423"/>
    </source>
</evidence>